<protein>
    <recommendedName>
        <fullName evidence="1">Segregation and condensation protein A</fullName>
    </recommendedName>
</protein>
<dbReference type="Pfam" id="PF02616">
    <property type="entry name" value="SMC_ScpA"/>
    <property type="match status" value="1"/>
</dbReference>
<proteinExistence type="predicted"/>
<dbReference type="PANTHER" id="PTHR33969">
    <property type="entry name" value="SEGREGATION AND CONDENSATION PROTEIN A"/>
    <property type="match status" value="1"/>
</dbReference>
<evidence type="ECO:0000313" key="2">
    <source>
        <dbReference type="EMBL" id="MBE7525026.1"/>
    </source>
</evidence>
<evidence type="ECO:0000313" key="3">
    <source>
        <dbReference type="Proteomes" id="UP000710385"/>
    </source>
</evidence>
<organism evidence="2 3">
    <name type="scientific">candidate division WWE3 bacterium</name>
    <dbReference type="NCBI Taxonomy" id="2053526"/>
    <lineage>
        <taxon>Bacteria</taxon>
        <taxon>Katanobacteria</taxon>
    </lineage>
</organism>
<dbReference type="EMBL" id="JABTTY010000001">
    <property type="protein sequence ID" value="MBE7525026.1"/>
    <property type="molecule type" value="Genomic_DNA"/>
</dbReference>
<accession>A0A928Y6H9</accession>
<dbReference type="AlphaFoldDB" id="A0A928Y6H9"/>
<sequence length="247" mass="28214">MSVTFRIEAFEGPLDLLLQLIEREELEITDVSLSVVADQFIQHVQAEQENILPEELADFLVIAARLVYMKSKAILPGLLDEDLEEGPDLASQLRLYQRFVSASKWIDERWNEGMVSFPREKRPLRSLETSFAPPPGVSAQTLRDVMEFVLKRLTPIVKLPEAAVRRVVTIQEKIRDLAERLRSHAKLTFSGFLKKSRDKSEAVISFLALLELVKQRVVNVEQKDLFEDISIAANDLEKLADLKIEFV</sequence>
<dbReference type="PANTHER" id="PTHR33969:SF2">
    <property type="entry name" value="SEGREGATION AND CONDENSATION PROTEIN A"/>
    <property type="match status" value="1"/>
</dbReference>
<evidence type="ECO:0000256" key="1">
    <source>
        <dbReference type="ARBA" id="ARBA00044777"/>
    </source>
</evidence>
<name>A0A928Y6H9_UNCKA</name>
<dbReference type="Proteomes" id="UP000710385">
    <property type="component" value="Unassembled WGS sequence"/>
</dbReference>
<comment type="caution">
    <text evidence="2">The sequence shown here is derived from an EMBL/GenBank/DDBJ whole genome shotgun (WGS) entry which is preliminary data.</text>
</comment>
<dbReference type="InterPro" id="IPR036390">
    <property type="entry name" value="WH_DNA-bd_sf"/>
</dbReference>
<reference evidence="2" key="1">
    <citation type="submission" date="2020-05" db="EMBL/GenBank/DDBJ databases">
        <title>High-Quality Genomes of Partial-Nitritation/Anammox System by Hierarchical Clustering Based Hybrid Assembly.</title>
        <authorList>
            <person name="Liu L."/>
            <person name="Wang Y."/>
            <person name="Che Y."/>
            <person name="Chen Y."/>
            <person name="Xia Y."/>
            <person name="Luo R."/>
            <person name="Cheng S.H."/>
            <person name="Zheng C."/>
            <person name="Zhang T."/>
        </authorList>
    </citation>
    <scope>NUCLEOTIDE SEQUENCE</scope>
    <source>
        <strain evidence="2">H1_PAT1</strain>
    </source>
</reference>
<dbReference type="Gene3D" id="6.10.250.2410">
    <property type="match status" value="1"/>
</dbReference>
<gene>
    <name evidence="2" type="ORF">HS096_01355</name>
</gene>
<dbReference type="Gene3D" id="1.10.10.580">
    <property type="entry name" value="Structural maintenance of chromosome 1. Chain E"/>
    <property type="match status" value="1"/>
</dbReference>
<dbReference type="SUPFAM" id="SSF46785">
    <property type="entry name" value="Winged helix' DNA-binding domain"/>
    <property type="match status" value="1"/>
</dbReference>
<dbReference type="InterPro" id="IPR023093">
    <property type="entry name" value="ScpA-like_C"/>
</dbReference>
<dbReference type="InterPro" id="IPR003768">
    <property type="entry name" value="ScpA"/>
</dbReference>